<feature type="region of interest" description="Disordered" evidence="1">
    <location>
        <begin position="1"/>
        <end position="48"/>
    </location>
</feature>
<dbReference type="Pfam" id="PF18758">
    <property type="entry name" value="KDZ"/>
    <property type="match status" value="1"/>
</dbReference>
<keyword evidence="5" id="KW-1185">Reference proteome</keyword>
<keyword evidence="2" id="KW-1133">Transmembrane helix</keyword>
<feature type="compositionally biased region" description="Basic and acidic residues" evidence="1">
    <location>
        <begin position="162"/>
        <end position="189"/>
    </location>
</feature>
<reference evidence="4 5" key="1">
    <citation type="journal article" date="2010" name="Nat. Biotechnol.">
        <title>Genome sequence of the model mushroom Schizophyllum commune.</title>
        <authorList>
            <person name="Ohm R.A."/>
            <person name="de Jong J.F."/>
            <person name="Lugones L.G."/>
            <person name="Aerts A."/>
            <person name="Kothe E."/>
            <person name="Stajich J.E."/>
            <person name="de Vries R.P."/>
            <person name="Record E."/>
            <person name="Levasseur A."/>
            <person name="Baker S.E."/>
            <person name="Bartholomew K.A."/>
            <person name="Coutinho P.M."/>
            <person name="Erdmann S."/>
            <person name="Fowler T.J."/>
            <person name="Gathman A.C."/>
            <person name="Lombard V."/>
            <person name="Henrissat B."/>
            <person name="Knabe N."/>
            <person name="Kuees U."/>
            <person name="Lilly W.W."/>
            <person name="Lindquist E."/>
            <person name="Lucas S."/>
            <person name="Magnuson J.K."/>
            <person name="Piumi F."/>
            <person name="Raudaskoski M."/>
            <person name="Salamov A."/>
            <person name="Schmutz J."/>
            <person name="Schwarze F.W.M.R."/>
            <person name="vanKuyk P.A."/>
            <person name="Horton J.S."/>
            <person name="Grigoriev I.V."/>
            <person name="Woesten H.A.B."/>
        </authorList>
    </citation>
    <scope>NUCLEOTIDE SEQUENCE [LARGE SCALE GENOMIC DNA]</scope>
    <source>
        <strain evidence="5">H4-8 / FGSC 9210</strain>
    </source>
</reference>
<proteinExistence type="predicted"/>
<dbReference type="PANTHER" id="PTHR33104">
    <property type="entry name" value="SI:DKEY-29D5.2"/>
    <property type="match status" value="1"/>
</dbReference>
<evidence type="ECO:0000256" key="1">
    <source>
        <dbReference type="SAM" id="MobiDB-lite"/>
    </source>
</evidence>
<organism evidence="5">
    <name type="scientific">Schizophyllum commune (strain H4-8 / FGSC 9210)</name>
    <name type="common">Split gill fungus</name>
    <dbReference type="NCBI Taxonomy" id="578458"/>
    <lineage>
        <taxon>Eukaryota</taxon>
        <taxon>Fungi</taxon>
        <taxon>Dikarya</taxon>
        <taxon>Basidiomycota</taxon>
        <taxon>Agaricomycotina</taxon>
        <taxon>Agaricomycetes</taxon>
        <taxon>Agaricomycetidae</taxon>
        <taxon>Agaricales</taxon>
        <taxon>Schizophyllaceae</taxon>
        <taxon>Schizophyllum</taxon>
    </lineage>
</organism>
<name>D8Q330_SCHCM</name>
<dbReference type="HOGENOM" id="CLU_003703_13_0_1"/>
<dbReference type="InParanoid" id="D8Q330"/>
<feature type="region of interest" description="Disordered" evidence="1">
    <location>
        <begin position="147"/>
        <end position="189"/>
    </location>
</feature>
<evidence type="ECO:0000259" key="3">
    <source>
        <dbReference type="Pfam" id="PF18803"/>
    </source>
</evidence>
<evidence type="ECO:0000313" key="5">
    <source>
        <dbReference type="Proteomes" id="UP000007431"/>
    </source>
</evidence>
<dbReference type="VEuPathDB" id="FungiDB:SCHCODRAFT_02598112"/>
<dbReference type="OMA" id="REYRCEN"/>
<feature type="domain" description="CxC2-like cysteine cluster KDZ transposase-associated" evidence="3">
    <location>
        <begin position="276"/>
        <end position="331"/>
    </location>
</feature>
<dbReference type="Proteomes" id="UP000007431">
    <property type="component" value="Unassembled WGS sequence"/>
</dbReference>
<dbReference type="EMBL" id="GL377305">
    <property type="protein sequence ID" value="EFI97621.1"/>
    <property type="molecule type" value="Genomic_DNA"/>
</dbReference>
<evidence type="ECO:0000256" key="2">
    <source>
        <dbReference type="SAM" id="Phobius"/>
    </source>
</evidence>
<dbReference type="Pfam" id="PF18803">
    <property type="entry name" value="CxC2"/>
    <property type="match status" value="1"/>
</dbReference>
<keyword evidence="2" id="KW-0812">Transmembrane</keyword>
<evidence type="ECO:0000313" key="4">
    <source>
        <dbReference type="EMBL" id="EFI97621.1"/>
    </source>
</evidence>
<dbReference type="eggNOG" id="ENOG502SJXV">
    <property type="taxonomic scope" value="Eukaryota"/>
</dbReference>
<gene>
    <name evidence="4" type="ORF">SCHCODRAFT_233953</name>
</gene>
<dbReference type="InterPro" id="IPR041457">
    <property type="entry name" value="CxC2_KDZ-assoc"/>
</dbReference>
<dbReference type="InterPro" id="IPR040521">
    <property type="entry name" value="KDZ"/>
</dbReference>
<sequence length="1067" mass="121873">MSSQSRSKQCKPRPRVQITDNPFARRHTVVSGGISKPSIAPARKVSKPTKVRSPRDIYEFFDPQEPIVLVSAVEQRGIKHYIEESAKHRLQWKKERKEKEELEAILAAQADKTSKLEGAANDAEAYKTEIASIFECIICYDELSDPHRRDHYPPEEPPTNEQAHETSEPAHTEEPDEPQKKRKRYESSDHPMQAWLKHRDEYLDELLRLEGRGDEAHYSSCGSCGTKDGVAYRCKGQECQGYQMFCKACTLSNHQYQLLHWIEEWLPDHYFRRTSLQELGLRIQLGHPPRSRCTFPRPANKDFVVIHTNGIHRVAVDFCGCDSSFDYRRQVAYPYKYWLYLAEDANFRMRNRFVSNEQRDPILGDGWGYMVKKDEYYNFLKSSLDIDEISSCSSFAALVLANLKRSKGLRSTGIGGVCCARHNMWRAQGMGELQKGERYSNMTFILFSALLAVNVMTVVLSYDIACQFDKNLARRMEQLPAHLHIDEDVEIATIVPNFHLPAHRDSCHSRYSYHYLNGGGNGNGEGIEQNWVVTNGVAYQARHMGPGGFRLLLETTLSYANWRKVCALATIQRRRTWEAVQEAPRHGEGFREFRAAMFALRPQDVERWDQNIAKWEEDDSHPSPYQMHGQKETLKDVKLQLAHEERMETASRTEVPQDRTPSTLVLLGVQIEDMQAKLRSRIQTTTTITPTQSIEIENQRASILKLIIQLRAIQEIYMPHLEAEVPEPVRRSMAVNGSSQPEDVKVLLPSHLTPQSLRDRVCVAGLDHIEARVSHAAAGDALEDVRHGLRARSATHAFKNKNLVGNKANTRGQTVLREIDLKIHLAVERYRRHRSAYLTLKGTGSWESDLKELRDDDVRFLNERTLSSKEREEEDQHRRQGLLLTLAPSSVPLPGGVAAGESRRTLSWIWLHAGADIEATALPGADQTVVEALGVEYCRAKARARRWYEEVVLLEEEMRRSVVHCHWVSGQWGHRGSKRTTATTAELKEGLAAYAAEQSSVWEALAEKMSRTWEQCSRAARAHLRTMDAEGNILGELASEESIARDIGRDLKDGEDFWLYDTQQHPE</sequence>
<accession>D8Q330</accession>
<dbReference type="PANTHER" id="PTHR33104:SF2">
    <property type="entry name" value="CXC3 LIKE CYSTEINE CLUSTER DOMAIN-CONTAINING PROTEIN"/>
    <property type="match status" value="1"/>
</dbReference>
<keyword evidence="2" id="KW-0472">Membrane</keyword>
<feature type="transmembrane region" description="Helical" evidence="2">
    <location>
        <begin position="444"/>
        <end position="462"/>
    </location>
</feature>
<protein>
    <recommendedName>
        <fullName evidence="3">CxC2-like cysteine cluster KDZ transposase-associated domain-containing protein</fullName>
    </recommendedName>
</protein>
<dbReference type="AlphaFoldDB" id="D8Q330"/>